<dbReference type="Proteomes" id="UP000515152">
    <property type="component" value="Chromosome 21"/>
</dbReference>
<dbReference type="RefSeq" id="XP_012675107.2">
    <property type="nucleotide sequence ID" value="XM_012819653.3"/>
</dbReference>
<evidence type="ECO:0000313" key="2">
    <source>
        <dbReference type="Proteomes" id="UP000515152"/>
    </source>
</evidence>
<protein>
    <submittedName>
        <fullName evidence="3">Retinoic acid-induced protein 2</fullName>
    </submittedName>
</protein>
<feature type="compositionally biased region" description="Polar residues" evidence="1">
    <location>
        <begin position="28"/>
        <end position="49"/>
    </location>
</feature>
<keyword evidence="2" id="KW-1185">Reference proteome</keyword>
<dbReference type="GO" id="GO:0048513">
    <property type="term" value="P:animal organ development"/>
    <property type="evidence" value="ECO:0007669"/>
    <property type="project" value="TreeGrafter"/>
</dbReference>
<dbReference type="Pfam" id="PF15279">
    <property type="entry name" value="SOBP"/>
    <property type="match status" value="1"/>
</dbReference>
<dbReference type="OrthoDB" id="8939899at2759"/>
<evidence type="ECO:0000313" key="3">
    <source>
        <dbReference type="RefSeq" id="XP_012675107.2"/>
    </source>
</evidence>
<sequence>MDDSNTESITAPQSRSVDVAGGGEDGIKTQTSERSQCSSVEMKSNPSSLQPEKAWFPITSVPMCPAQSANIDPSGTITLKMQRAVLPMCLGESTVLLPVHFQMHTGTPAQVSPTGATPLLLSSHGPGSLPLMLEQQLFQHFNSQCLPQGPLCSAAPLQSSALCQNPSVTFCQPSAMEQKVAEPASFVPTPGFAAVSQDQFTSHNSFTQFSCHMAGPNPAQAFPPSFLPTPPSVPLPFPYSSPLAPLVPPATLLVPFPIIVPLPVPVPIPIPIPIPIEPKAKVQKPASTAAVGTQTCDGLFSPVCPSHTADSEGSVLDLSMMPGPSQMKQEVLIPQDSPLDLSVANHVHKPLFQVKHPDVKQPMKDVQRSLEVFKPLERGQTLDSKLLNGLTSLEFSRHRKWLVDGHRSHESKYSARNYDVVSTSQTAKVIVAVKDSVPTIFCGKRKDLAGMSSNTFPSKQDTQQGALVRQHCNPVLKAQSETGHLTDPRRSIPRNRTVKLKKVSSQEIHILPIKKQRFAPFFHGE</sequence>
<feature type="region of interest" description="Disordered" evidence="1">
    <location>
        <begin position="1"/>
        <end position="49"/>
    </location>
</feature>
<dbReference type="KEGG" id="char:105893265"/>
<dbReference type="GO" id="GO:0005634">
    <property type="term" value="C:nucleus"/>
    <property type="evidence" value="ECO:0007669"/>
    <property type="project" value="TreeGrafter"/>
</dbReference>
<dbReference type="AlphaFoldDB" id="A0A6P3VLJ0"/>
<organism evidence="2 3">
    <name type="scientific">Clupea harengus</name>
    <name type="common">Atlantic herring</name>
    <dbReference type="NCBI Taxonomy" id="7950"/>
    <lineage>
        <taxon>Eukaryota</taxon>
        <taxon>Metazoa</taxon>
        <taxon>Chordata</taxon>
        <taxon>Craniata</taxon>
        <taxon>Vertebrata</taxon>
        <taxon>Euteleostomi</taxon>
        <taxon>Actinopterygii</taxon>
        <taxon>Neopterygii</taxon>
        <taxon>Teleostei</taxon>
        <taxon>Clupei</taxon>
        <taxon>Clupeiformes</taxon>
        <taxon>Clupeoidei</taxon>
        <taxon>Clupeidae</taxon>
        <taxon>Clupea</taxon>
    </lineage>
</organism>
<accession>A0A6P3VLJ0</accession>
<name>A0A6P3VLJ0_CLUHA</name>
<dbReference type="PANTHER" id="PTHR23186:SF3">
    <property type="entry name" value="RETINOIC ACID-INDUCED PROTEIN 2"/>
    <property type="match status" value="1"/>
</dbReference>
<proteinExistence type="predicted"/>
<reference evidence="3" key="1">
    <citation type="submission" date="2025-08" db="UniProtKB">
        <authorList>
            <consortium name="RefSeq"/>
        </authorList>
    </citation>
    <scope>IDENTIFICATION</scope>
</reference>
<dbReference type="PANTHER" id="PTHR23186">
    <property type="entry name" value="RETINOIC ACID-INDUCED PROTEIN 2"/>
    <property type="match status" value="1"/>
</dbReference>
<dbReference type="InterPro" id="IPR026092">
    <property type="entry name" value="RAI2/SOBP"/>
</dbReference>
<dbReference type="GeneID" id="105893265"/>
<gene>
    <name evidence="3" type="primary">si:ch211-161f7.2</name>
</gene>
<evidence type="ECO:0000256" key="1">
    <source>
        <dbReference type="SAM" id="MobiDB-lite"/>
    </source>
</evidence>
<feature type="compositionally biased region" description="Polar residues" evidence="1">
    <location>
        <begin position="1"/>
        <end position="16"/>
    </location>
</feature>